<dbReference type="Gene3D" id="2.130.10.10">
    <property type="entry name" value="YVTN repeat-like/Quinoprotein amine dehydrogenase"/>
    <property type="match status" value="2"/>
</dbReference>
<evidence type="ECO:0000313" key="8">
    <source>
        <dbReference type="Proteomes" id="UP000095728"/>
    </source>
</evidence>
<evidence type="ECO:0000256" key="6">
    <source>
        <dbReference type="PROSITE-ProRule" id="PRU00221"/>
    </source>
</evidence>
<evidence type="ECO:0000256" key="1">
    <source>
        <dbReference type="ARBA" id="ARBA00004123"/>
    </source>
</evidence>
<evidence type="ECO:0000256" key="4">
    <source>
        <dbReference type="ARBA" id="ARBA00022737"/>
    </source>
</evidence>
<dbReference type="PANTHER" id="PTHR19861">
    <property type="entry name" value="WD40 REPEAT PROTEIN SWD2"/>
    <property type="match status" value="1"/>
</dbReference>
<dbReference type="Pfam" id="PF00400">
    <property type="entry name" value="WD40"/>
    <property type="match status" value="2"/>
</dbReference>
<dbReference type="SUPFAM" id="SSF50998">
    <property type="entry name" value="Quinoprotein alcohol dehydrogenase-like"/>
    <property type="match status" value="1"/>
</dbReference>
<dbReference type="AlphaFoldDB" id="A0A1E5RC97"/>
<evidence type="ECO:0000313" key="7">
    <source>
        <dbReference type="EMBL" id="OEJ84213.1"/>
    </source>
</evidence>
<dbReference type="OrthoDB" id="27537at2759"/>
<dbReference type="GO" id="GO:0016070">
    <property type="term" value="P:RNA metabolic process"/>
    <property type="evidence" value="ECO:0007669"/>
    <property type="project" value="UniProtKB-ARBA"/>
</dbReference>
<dbReference type="STRING" id="56408.A0A1E5RC97"/>
<dbReference type="SMART" id="SM00320">
    <property type="entry name" value="WD40"/>
    <property type="match status" value="4"/>
</dbReference>
<comment type="subcellular location">
    <subcellularLocation>
        <location evidence="1">Nucleus</location>
    </subcellularLocation>
</comment>
<keyword evidence="4" id="KW-0677">Repeat</keyword>
<gene>
    <name evidence="7" type="ORF">AWRI3579_g2473</name>
</gene>
<keyword evidence="3 6" id="KW-0853">WD repeat</keyword>
<dbReference type="PROSITE" id="PS50082">
    <property type="entry name" value="WD_REPEATS_2"/>
    <property type="match status" value="2"/>
</dbReference>
<accession>A0A1E5RC97</accession>
<dbReference type="FunCoup" id="A0A1E5RC97">
    <property type="interactions" value="1059"/>
</dbReference>
<feature type="repeat" description="WD" evidence="6">
    <location>
        <begin position="257"/>
        <end position="286"/>
    </location>
</feature>
<comment type="similarity">
    <text evidence="2">Belongs to the WD repeat SWD2 family.</text>
</comment>
<dbReference type="PROSITE" id="PS50294">
    <property type="entry name" value="WD_REPEATS_REGION"/>
    <property type="match status" value="1"/>
</dbReference>
<dbReference type="GO" id="GO:0003682">
    <property type="term" value="F:chromatin binding"/>
    <property type="evidence" value="ECO:0007669"/>
    <property type="project" value="TreeGrafter"/>
</dbReference>
<comment type="caution">
    <text evidence="7">The sequence shown here is derived from an EMBL/GenBank/DDBJ whole genome shotgun (WGS) entry which is preliminary data.</text>
</comment>
<keyword evidence="8" id="KW-1185">Reference proteome</keyword>
<evidence type="ECO:0000256" key="3">
    <source>
        <dbReference type="ARBA" id="ARBA00022574"/>
    </source>
</evidence>
<dbReference type="InParanoid" id="A0A1E5RC97"/>
<dbReference type="InterPro" id="IPR015943">
    <property type="entry name" value="WD40/YVTN_repeat-like_dom_sf"/>
</dbReference>
<dbReference type="PANTHER" id="PTHR19861:SF0">
    <property type="entry name" value="WD REPEAT-CONTAINING PROTEIN 82"/>
    <property type="match status" value="1"/>
</dbReference>
<evidence type="ECO:0000256" key="2">
    <source>
        <dbReference type="ARBA" id="ARBA00005616"/>
    </source>
</evidence>
<dbReference type="EMBL" id="LPNM01000008">
    <property type="protein sequence ID" value="OEJ84213.1"/>
    <property type="molecule type" value="Genomic_DNA"/>
</dbReference>
<dbReference type="InterPro" id="IPR001680">
    <property type="entry name" value="WD40_rpt"/>
</dbReference>
<proteinExistence type="inferred from homology"/>
<dbReference type="PROSITE" id="PS00678">
    <property type="entry name" value="WD_REPEATS_1"/>
    <property type="match status" value="1"/>
</dbReference>
<dbReference type="InterPro" id="IPR019775">
    <property type="entry name" value="WD40_repeat_CS"/>
</dbReference>
<name>A0A1E5RC97_9ASCO</name>
<sequence length="326" mass="36389">MSFELSRESLRKFSPVKSFRLPKSETCPVTSLAFDDAGELLLATYANENIQLFDAVSCKFLTTIASKKYGCHASIFTHSQAECIYSSTSKSFDIRHLNLETNQYLRYFTGHGALVTDLVMSPTSDFFLSCSYDESVRLWDLRAPKAIAIVPAYTPNCVAYDPSGLVFALGNPSGNEIGLYNIKSLRDLPFLVIKLDRRFENQWNKLEFSNCGRYILVSGTSGKQLVLDAFDGTQLFTLQGVKPFPYREFIDSGSACFTPDGNSVLGTSYDGRIAVWDINNALSDRNLNPIVNISGVKDSSPRCIKFNPKHGMFVTADENLDFYVYS</sequence>
<dbReference type="Proteomes" id="UP000095728">
    <property type="component" value="Unassembled WGS sequence"/>
</dbReference>
<keyword evidence="5" id="KW-0539">Nucleus</keyword>
<dbReference type="GO" id="GO:0048188">
    <property type="term" value="C:Set1C/COMPASS complex"/>
    <property type="evidence" value="ECO:0007669"/>
    <property type="project" value="TreeGrafter"/>
</dbReference>
<reference evidence="8" key="1">
    <citation type="journal article" date="2016" name="Genome Announc.">
        <title>Genome sequences of three species of Hanseniaspora isolated from spontaneous wine fermentations.</title>
        <authorList>
            <person name="Sternes P.R."/>
            <person name="Lee D."/>
            <person name="Kutyna D.R."/>
            <person name="Borneman A.R."/>
        </authorList>
    </citation>
    <scope>NUCLEOTIDE SEQUENCE [LARGE SCALE GENOMIC DNA]</scope>
    <source>
        <strain evidence="8">AWRI3579</strain>
    </source>
</reference>
<organism evidence="7 8">
    <name type="scientific">Hanseniaspora osmophila</name>
    <dbReference type="NCBI Taxonomy" id="56408"/>
    <lineage>
        <taxon>Eukaryota</taxon>
        <taxon>Fungi</taxon>
        <taxon>Dikarya</taxon>
        <taxon>Ascomycota</taxon>
        <taxon>Saccharomycotina</taxon>
        <taxon>Saccharomycetes</taxon>
        <taxon>Saccharomycodales</taxon>
        <taxon>Saccharomycodaceae</taxon>
        <taxon>Hanseniaspora</taxon>
    </lineage>
</organism>
<dbReference type="InterPro" id="IPR011047">
    <property type="entry name" value="Quinoprotein_ADH-like_sf"/>
</dbReference>
<evidence type="ECO:0000256" key="5">
    <source>
        <dbReference type="ARBA" id="ARBA00023242"/>
    </source>
</evidence>
<dbReference type="InterPro" id="IPR037867">
    <property type="entry name" value="Swd2/WDR82"/>
</dbReference>
<protein>
    <submittedName>
        <fullName evidence="7">COMPASS component SWD2</fullName>
    </submittedName>
</protein>
<feature type="repeat" description="WD" evidence="6">
    <location>
        <begin position="108"/>
        <end position="149"/>
    </location>
</feature>